<evidence type="ECO:0000313" key="3">
    <source>
        <dbReference type="Proteomes" id="UP000272942"/>
    </source>
</evidence>
<protein>
    <submittedName>
        <fullName evidence="2 4">Uncharacterized protein</fullName>
    </submittedName>
</protein>
<feature type="compositionally biased region" description="Low complexity" evidence="1">
    <location>
        <begin position="18"/>
        <end position="33"/>
    </location>
</feature>
<evidence type="ECO:0000256" key="1">
    <source>
        <dbReference type="SAM" id="MobiDB-lite"/>
    </source>
</evidence>
<dbReference type="Proteomes" id="UP000272942">
    <property type="component" value="Unassembled WGS sequence"/>
</dbReference>
<dbReference type="AlphaFoldDB" id="A0A183ATZ8"/>
<proteinExistence type="predicted"/>
<reference evidence="2 3" key="2">
    <citation type="submission" date="2018-11" db="EMBL/GenBank/DDBJ databases">
        <authorList>
            <consortium name="Pathogen Informatics"/>
        </authorList>
    </citation>
    <scope>NUCLEOTIDE SEQUENCE [LARGE SCALE GENOMIC DNA]</scope>
    <source>
        <strain evidence="2 3">Egypt</strain>
    </source>
</reference>
<keyword evidence="3" id="KW-1185">Reference proteome</keyword>
<gene>
    <name evidence="2" type="ORF">ECPE_LOCUS10433</name>
</gene>
<organism evidence="4">
    <name type="scientific">Echinostoma caproni</name>
    <dbReference type="NCBI Taxonomy" id="27848"/>
    <lineage>
        <taxon>Eukaryota</taxon>
        <taxon>Metazoa</taxon>
        <taxon>Spiralia</taxon>
        <taxon>Lophotrochozoa</taxon>
        <taxon>Platyhelminthes</taxon>
        <taxon>Trematoda</taxon>
        <taxon>Digenea</taxon>
        <taxon>Plagiorchiida</taxon>
        <taxon>Echinostomata</taxon>
        <taxon>Echinostomatoidea</taxon>
        <taxon>Echinostomatidae</taxon>
        <taxon>Echinostoma</taxon>
    </lineage>
</organism>
<feature type="region of interest" description="Disordered" evidence="1">
    <location>
        <begin position="1"/>
        <end position="42"/>
    </location>
</feature>
<evidence type="ECO:0000313" key="2">
    <source>
        <dbReference type="EMBL" id="VDP87034.1"/>
    </source>
</evidence>
<dbReference type="EMBL" id="UZAN01049059">
    <property type="protein sequence ID" value="VDP87034.1"/>
    <property type="molecule type" value="Genomic_DNA"/>
</dbReference>
<evidence type="ECO:0000313" key="4">
    <source>
        <dbReference type="WBParaSite" id="ECPE_0001046501-mRNA-1"/>
    </source>
</evidence>
<dbReference type="WBParaSite" id="ECPE_0001046501-mRNA-1">
    <property type="protein sequence ID" value="ECPE_0001046501-mRNA-1"/>
    <property type="gene ID" value="ECPE_0001046501"/>
</dbReference>
<name>A0A183ATZ8_9TREM</name>
<accession>A0A183ATZ8</accession>
<sequence length="219" mass="23895">MTWGRCSESPALAAQRITSTPRSGSTTPTLSPTGHRRNDEGPELTLVGWMTLVTANREDKPDDVVPTQLETGKELWATVARRANVDVIPSVVPQRLRAKNMPATKNEEGSREVCPNQAEGDHMSTPNIQAHSCTIQSPNCIETVVGAYRESLSDEEEDGQLCDYLTREGLWKSGCPGAQASSRGNQVDNGWPPYRGAGMTVIQRQHHPAHGRSRSPKKG</sequence>
<reference evidence="4" key="1">
    <citation type="submission" date="2016-06" db="UniProtKB">
        <authorList>
            <consortium name="WormBaseParasite"/>
        </authorList>
    </citation>
    <scope>IDENTIFICATION</scope>
</reference>